<accession>A0A0B6Z489</accession>
<feature type="region of interest" description="Disordered" evidence="1">
    <location>
        <begin position="126"/>
        <end position="193"/>
    </location>
</feature>
<gene>
    <name evidence="2" type="primary">ORF45984</name>
</gene>
<evidence type="ECO:0000313" key="2">
    <source>
        <dbReference type="EMBL" id="CEK62721.1"/>
    </source>
</evidence>
<feature type="compositionally biased region" description="Basic and acidic residues" evidence="1">
    <location>
        <begin position="226"/>
        <end position="242"/>
    </location>
</feature>
<name>A0A0B6Z489_9EUPU</name>
<feature type="compositionally biased region" description="Polar residues" evidence="1">
    <location>
        <begin position="126"/>
        <end position="139"/>
    </location>
</feature>
<feature type="non-terminal residue" evidence="2">
    <location>
        <position position="1"/>
    </location>
</feature>
<feature type="non-terminal residue" evidence="2">
    <location>
        <position position="339"/>
    </location>
</feature>
<feature type="compositionally biased region" description="Polar residues" evidence="1">
    <location>
        <begin position="272"/>
        <end position="294"/>
    </location>
</feature>
<sequence>LSNIKYQEKKVSKENVGVSSDQQVDVKGNVETDNEQLDLKINDAPTERFKVKKSRGRSMDMEICDYMETLKSHSWIKYQNIVPALKLMCSSDEEEAGDAEEKCYDAEKVDEGVDTDSDEVTMYNTFGSNQNSSAPSTAKTHIKHMSKVDQQSASTSLTAAQHAAVNTRQASPPKPSRSKSDIPFHHRNPTNQHRYWTRSSTFWSSYKPRVWQARSSQNHSFVQDVPSREGRRTTAMQHDRPGARSQPEAAGTSNSSGAKVRPRTATAEGRQRQSAFESYQRPSTAKVHSSSYAQRVQPPSVPRRGGFSKVVNRQTTSPSGPRDTHMAFVKSSPVSARAT</sequence>
<protein>
    <submittedName>
        <fullName evidence="2">Uncharacterized protein</fullName>
    </submittedName>
</protein>
<feature type="region of interest" description="Disordered" evidence="1">
    <location>
        <begin position="213"/>
        <end position="339"/>
    </location>
</feature>
<reference evidence="2" key="1">
    <citation type="submission" date="2014-12" db="EMBL/GenBank/DDBJ databases">
        <title>Insight into the proteome of Arion vulgaris.</title>
        <authorList>
            <person name="Aradska J."/>
            <person name="Bulat T."/>
            <person name="Smidak R."/>
            <person name="Sarate P."/>
            <person name="Gangsoo J."/>
            <person name="Sialana F."/>
            <person name="Bilban M."/>
            <person name="Lubec G."/>
        </authorList>
    </citation>
    <scope>NUCLEOTIDE SEQUENCE</scope>
    <source>
        <tissue evidence="2">Skin</tissue>
    </source>
</reference>
<dbReference type="EMBL" id="HACG01015856">
    <property type="protein sequence ID" value="CEK62721.1"/>
    <property type="molecule type" value="Transcribed_RNA"/>
</dbReference>
<feature type="compositionally biased region" description="Polar residues" evidence="1">
    <location>
        <begin position="148"/>
        <end position="170"/>
    </location>
</feature>
<evidence type="ECO:0000256" key="1">
    <source>
        <dbReference type="SAM" id="MobiDB-lite"/>
    </source>
</evidence>
<dbReference type="AlphaFoldDB" id="A0A0B6Z489"/>
<proteinExistence type="predicted"/>
<organism evidence="2">
    <name type="scientific">Arion vulgaris</name>
    <dbReference type="NCBI Taxonomy" id="1028688"/>
    <lineage>
        <taxon>Eukaryota</taxon>
        <taxon>Metazoa</taxon>
        <taxon>Spiralia</taxon>
        <taxon>Lophotrochozoa</taxon>
        <taxon>Mollusca</taxon>
        <taxon>Gastropoda</taxon>
        <taxon>Heterobranchia</taxon>
        <taxon>Euthyneura</taxon>
        <taxon>Panpulmonata</taxon>
        <taxon>Eupulmonata</taxon>
        <taxon>Stylommatophora</taxon>
        <taxon>Helicina</taxon>
        <taxon>Arionoidea</taxon>
        <taxon>Arionidae</taxon>
        <taxon>Arion</taxon>
    </lineage>
</organism>